<sequence>MKSGCLSLILIIGLTFTAFCLADGERCPAARNSKESSQISSSDESNSASGPSEYSNERKRIRELAVRRILGARDKKTKNSGGFRFLKVPKLNFEAADYIDLIDWSNCVVTVSPLSMHIKDKALKEMCKEKQFPALTFRNFHVTRNLLNDVLN</sequence>
<keyword evidence="2" id="KW-0732">Signal</keyword>
<dbReference type="AlphaFoldDB" id="A0A4Y2VJ81"/>
<dbReference type="OrthoDB" id="6617942at2759"/>
<evidence type="ECO:0000313" key="4">
    <source>
        <dbReference type="EMBL" id="GBO24520.1"/>
    </source>
</evidence>
<organism evidence="3 5">
    <name type="scientific">Araneus ventricosus</name>
    <name type="common">Orbweaver spider</name>
    <name type="synonym">Epeira ventricosa</name>
    <dbReference type="NCBI Taxonomy" id="182803"/>
    <lineage>
        <taxon>Eukaryota</taxon>
        <taxon>Metazoa</taxon>
        <taxon>Ecdysozoa</taxon>
        <taxon>Arthropoda</taxon>
        <taxon>Chelicerata</taxon>
        <taxon>Arachnida</taxon>
        <taxon>Araneae</taxon>
        <taxon>Araneomorphae</taxon>
        <taxon>Entelegynae</taxon>
        <taxon>Araneoidea</taxon>
        <taxon>Araneidae</taxon>
        <taxon>Araneus</taxon>
    </lineage>
</organism>
<name>A0A4Y2VJ81_ARAVE</name>
<keyword evidence="5" id="KW-1185">Reference proteome</keyword>
<proteinExistence type="predicted"/>
<feature type="signal peptide" evidence="2">
    <location>
        <begin position="1"/>
        <end position="22"/>
    </location>
</feature>
<dbReference type="PANTHER" id="PTHR46409">
    <property type="entry name" value="HTH PSQ-TYPE DOMAIN-CONTAINING PROTEIN"/>
    <property type="match status" value="1"/>
</dbReference>
<feature type="chain" id="PRO_5036362203" evidence="2">
    <location>
        <begin position="23"/>
        <end position="152"/>
    </location>
</feature>
<evidence type="ECO:0000256" key="2">
    <source>
        <dbReference type="SAM" id="SignalP"/>
    </source>
</evidence>
<evidence type="ECO:0000313" key="3">
    <source>
        <dbReference type="EMBL" id="GBO24508.1"/>
    </source>
</evidence>
<evidence type="ECO:0000313" key="5">
    <source>
        <dbReference type="Proteomes" id="UP000499080"/>
    </source>
</evidence>
<dbReference type="EMBL" id="BGPR01047481">
    <property type="protein sequence ID" value="GBO24520.1"/>
    <property type="molecule type" value="Genomic_DNA"/>
</dbReference>
<gene>
    <name evidence="4" type="ORF">AVEN_193695_1</name>
    <name evidence="3" type="ORF">AVEN_213480_1</name>
</gene>
<protein>
    <submittedName>
        <fullName evidence="3">Uncharacterized protein</fullName>
    </submittedName>
</protein>
<accession>A0A4Y2VJ81</accession>
<dbReference type="EMBL" id="BGPR01047464">
    <property type="protein sequence ID" value="GBO24508.1"/>
    <property type="molecule type" value="Genomic_DNA"/>
</dbReference>
<feature type="region of interest" description="Disordered" evidence="1">
    <location>
        <begin position="32"/>
        <end position="58"/>
    </location>
</feature>
<reference evidence="3 5" key="1">
    <citation type="journal article" date="2019" name="Sci. Rep.">
        <title>Orb-weaving spider Araneus ventricosus genome elucidates the spidroin gene catalogue.</title>
        <authorList>
            <person name="Kono N."/>
            <person name="Nakamura H."/>
            <person name="Ohtoshi R."/>
            <person name="Moran D.A.P."/>
            <person name="Shinohara A."/>
            <person name="Yoshida Y."/>
            <person name="Fujiwara M."/>
            <person name="Mori M."/>
            <person name="Tomita M."/>
            <person name="Arakawa K."/>
        </authorList>
    </citation>
    <scope>NUCLEOTIDE SEQUENCE [LARGE SCALE GENOMIC DNA]</scope>
</reference>
<evidence type="ECO:0000256" key="1">
    <source>
        <dbReference type="SAM" id="MobiDB-lite"/>
    </source>
</evidence>
<feature type="compositionally biased region" description="Low complexity" evidence="1">
    <location>
        <begin position="35"/>
        <end position="53"/>
    </location>
</feature>
<comment type="caution">
    <text evidence="3">The sequence shown here is derived from an EMBL/GenBank/DDBJ whole genome shotgun (WGS) entry which is preliminary data.</text>
</comment>
<dbReference type="Proteomes" id="UP000499080">
    <property type="component" value="Unassembled WGS sequence"/>
</dbReference>
<dbReference type="PANTHER" id="PTHR46409:SF1">
    <property type="entry name" value="HTH PSQ-TYPE DOMAIN-CONTAINING PROTEIN"/>
    <property type="match status" value="1"/>
</dbReference>